<dbReference type="AlphaFoldDB" id="A0A0C4E2G2"/>
<evidence type="ECO:0000313" key="2">
    <source>
        <dbReference type="EnsemblFungi" id="MAPG_06598T0"/>
    </source>
</evidence>
<dbReference type="eggNOG" id="KOG1271">
    <property type="taxonomic scope" value="Eukaryota"/>
</dbReference>
<protein>
    <submittedName>
        <fullName evidence="1 2">Uncharacterized protein</fullName>
    </submittedName>
</protein>
<dbReference type="Proteomes" id="UP000011715">
    <property type="component" value="Unassembled WGS sequence"/>
</dbReference>
<evidence type="ECO:0000313" key="1">
    <source>
        <dbReference type="EMBL" id="KLU87601.1"/>
    </source>
</evidence>
<keyword evidence="3" id="KW-1185">Reference proteome</keyword>
<dbReference type="EMBL" id="ADBL01001598">
    <property type="status" value="NOT_ANNOTATED_CDS"/>
    <property type="molecule type" value="Genomic_DNA"/>
</dbReference>
<dbReference type="PANTHER" id="PTHR12843">
    <property type="entry name" value="PROTEIN-LYSINE N-METHYLTRANSFERASE METTL10"/>
    <property type="match status" value="1"/>
</dbReference>
<reference evidence="2" key="4">
    <citation type="journal article" date="2015" name="G3 (Bethesda)">
        <title>Genome sequences of three phytopathogenic species of the Magnaporthaceae family of fungi.</title>
        <authorList>
            <person name="Okagaki L.H."/>
            <person name="Nunes C.C."/>
            <person name="Sailsbery J."/>
            <person name="Clay B."/>
            <person name="Brown D."/>
            <person name="John T."/>
            <person name="Oh Y."/>
            <person name="Young N."/>
            <person name="Fitzgerald M."/>
            <person name="Haas B.J."/>
            <person name="Zeng Q."/>
            <person name="Young S."/>
            <person name="Adiconis X."/>
            <person name="Fan L."/>
            <person name="Levin J.Z."/>
            <person name="Mitchell T.K."/>
            <person name="Okubara P.A."/>
            <person name="Farman M.L."/>
            <person name="Kohn L.M."/>
            <person name="Birren B."/>
            <person name="Ma L.-J."/>
            <person name="Dean R.A."/>
        </authorList>
    </citation>
    <scope>NUCLEOTIDE SEQUENCE</scope>
    <source>
        <strain evidence="2">ATCC 64411 / 73-15</strain>
    </source>
</reference>
<dbReference type="EnsemblFungi" id="MAPG_06598T0">
    <property type="protein sequence ID" value="MAPG_06598T0"/>
    <property type="gene ID" value="MAPG_06598"/>
</dbReference>
<sequence>MTDVVTSSSSQPEHLVPSELGTKEYWDALYDKEIANHASNPADIGTVWFDDSDAEAKMLLRRGDGGLFLITSCNWTEAELRAWFEGSGSDNDNDNDNGRFEFAGSVEYPSLSFGGVKGQTISTVCFVKKMSPRRPAS</sequence>
<gene>
    <name evidence="1" type="ORF">MAPG_06598</name>
</gene>
<name>A0A0C4E2G2_MAGP6</name>
<dbReference type="OrthoDB" id="10069295at2759"/>
<organism evidence="2 3">
    <name type="scientific">Magnaporthiopsis poae (strain ATCC 64411 / 73-15)</name>
    <name type="common">Kentucky bluegrass fungus</name>
    <name type="synonym">Magnaporthe poae</name>
    <dbReference type="NCBI Taxonomy" id="644358"/>
    <lineage>
        <taxon>Eukaryota</taxon>
        <taxon>Fungi</taxon>
        <taxon>Dikarya</taxon>
        <taxon>Ascomycota</taxon>
        <taxon>Pezizomycotina</taxon>
        <taxon>Sordariomycetes</taxon>
        <taxon>Sordariomycetidae</taxon>
        <taxon>Magnaporthales</taxon>
        <taxon>Magnaporthaceae</taxon>
        <taxon>Magnaporthiopsis</taxon>
    </lineage>
</organism>
<evidence type="ECO:0000313" key="3">
    <source>
        <dbReference type="Proteomes" id="UP000011715"/>
    </source>
</evidence>
<reference evidence="3" key="2">
    <citation type="submission" date="2010-05" db="EMBL/GenBank/DDBJ databases">
        <title>The genome sequence of Magnaporthe poae strain ATCC 64411.</title>
        <authorList>
            <person name="Ma L.-J."/>
            <person name="Dead R."/>
            <person name="Young S."/>
            <person name="Zeng Q."/>
            <person name="Koehrsen M."/>
            <person name="Alvarado L."/>
            <person name="Berlin A."/>
            <person name="Chapman S.B."/>
            <person name="Chen Z."/>
            <person name="Freedman E."/>
            <person name="Gellesch M."/>
            <person name="Goldberg J."/>
            <person name="Griggs A."/>
            <person name="Gujja S."/>
            <person name="Heilman E.R."/>
            <person name="Heiman D."/>
            <person name="Hepburn T."/>
            <person name="Howarth C."/>
            <person name="Jen D."/>
            <person name="Larson L."/>
            <person name="Mehta T."/>
            <person name="Neiman D."/>
            <person name="Pearson M."/>
            <person name="Roberts A."/>
            <person name="Saif S."/>
            <person name="Shea T."/>
            <person name="Shenoy N."/>
            <person name="Sisk P."/>
            <person name="Stolte C."/>
            <person name="Sykes S."/>
            <person name="Walk T."/>
            <person name="White J."/>
            <person name="Yandava C."/>
            <person name="Haas B."/>
            <person name="Nusbaum C."/>
            <person name="Birren B."/>
        </authorList>
    </citation>
    <scope>NUCLEOTIDE SEQUENCE [LARGE SCALE GENOMIC DNA]</scope>
    <source>
        <strain evidence="3">ATCC 64411 / 73-15</strain>
    </source>
</reference>
<accession>A0A0C4E2G2</accession>
<dbReference type="EMBL" id="ADBL01001597">
    <property type="status" value="NOT_ANNOTATED_CDS"/>
    <property type="molecule type" value="Genomic_DNA"/>
</dbReference>
<dbReference type="PANTHER" id="PTHR12843:SF5">
    <property type="entry name" value="EEF1A LYSINE METHYLTRANSFERASE 2"/>
    <property type="match status" value="1"/>
</dbReference>
<reference evidence="2" key="5">
    <citation type="submission" date="2015-06" db="UniProtKB">
        <authorList>
            <consortium name="EnsemblFungi"/>
        </authorList>
    </citation>
    <scope>IDENTIFICATION</scope>
    <source>
        <strain evidence="2">ATCC 64411</strain>
    </source>
</reference>
<proteinExistence type="predicted"/>
<dbReference type="EMBL" id="GL876970">
    <property type="protein sequence ID" value="KLU87601.1"/>
    <property type="molecule type" value="Genomic_DNA"/>
</dbReference>
<dbReference type="GO" id="GO:0005737">
    <property type="term" value="C:cytoplasm"/>
    <property type="evidence" value="ECO:0007669"/>
    <property type="project" value="TreeGrafter"/>
</dbReference>
<reference evidence="1" key="1">
    <citation type="submission" date="2010-05" db="EMBL/GenBank/DDBJ databases">
        <title>The Genome Sequence of Magnaporthe poae strain ATCC 64411.</title>
        <authorList>
            <consortium name="The Broad Institute Genome Sequencing Platform"/>
            <consortium name="Broad Institute Genome Sequencing Center for Infectious Disease"/>
            <person name="Ma L.-J."/>
            <person name="Dead R."/>
            <person name="Young S."/>
            <person name="Zeng Q."/>
            <person name="Koehrsen M."/>
            <person name="Alvarado L."/>
            <person name="Berlin A."/>
            <person name="Chapman S.B."/>
            <person name="Chen Z."/>
            <person name="Freedman E."/>
            <person name="Gellesch M."/>
            <person name="Goldberg J."/>
            <person name="Griggs A."/>
            <person name="Gujja S."/>
            <person name="Heilman E.R."/>
            <person name="Heiman D."/>
            <person name="Hepburn T."/>
            <person name="Howarth C."/>
            <person name="Jen D."/>
            <person name="Larson L."/>
            <person name="Mehta T."/>
            <person name="Neiman D."/>
            <person name="Pearson M."/>
            <person name="Roberts A."/>
            <person name="Saif S."/>
            <person name="Shea T."/>
            <person name="Shenoy N."/>
            <person name="Sisk P."/>
            <person name="Stolte C."/>
            <person name="Sykes S."/>
            <person name="Walk T."/>
            <person name="White J."/>
            <person name="Yandava C."/>
            <person name="Haas B."/>
            <person name="Nusbaum C."/>
            <person name="Birren B."/>
        </authorList>
    </citation>
    <scope>NUCLEOTIDE SEQUENCE</scope>
    <source>
        <strain evidence="1">ATCC 64411</strain>
    </source>
</reference>
<dbReference type="GO" id="GO:0016279">
    <property type="term" value="F:protein-lysine N-methyltransferase activity"/>
    <property type="evidence" value="ECO:0007669"/>
    <property type="project" value="TreeGrafter"/>
</dbReference>
<reference evidence="1" key="3">
    <citation type="submission" date="2011-03" db="EMBL/GenBank/DDBJ databases">
        <title>Annotation of Magnaporthe poae ATCC 64411.</title>
        <authorList>
            <person name="Ma L.-J."/>
            <person name="Dead R."/>
            <person name="Young S.K."/>
            <person name="Zeng Q."/>
            <person name="Gargeya S."/>
            <person name="Fitzgerald M."/>
            <person name="Haas B."/>
            <person name="Abouelleil A."/>
            <person name="Alvarado L."/>
            <person name="Arachchi H.M."/>
            <person name="Berlin A."/>
            <person name="Brown A."/>
            <person name="Chapman S.B."/>
            <person name="Chen Z."/>
            <person name="Dunbar C."/>
            <person name="Freedman E."/>
            <person name="Gearin G."/>
            <person name="Gellesch M."/>
            <person name="Goldberg J."/>
            <person name="Griggs A."/>
            <person name="Gujja S."/>
            <person name="Heiman D."/>
            <person name="Howarth C."/>
            <person name="Larson L."/>
            <person name="Lui A."/>
            <person name="MacDonald P.J.P."/>
            <person name="Mehta T."/>
            <person name="Montmayeur A."/>
            <person name="Murphy C."/>
            <person name="Neiman D."/>
            <person name="Pearson M."/>
            <person name="Priest M."/>
            <person name="Roberts A."/>
            <person name="Saif S."/>
            <person name="Shea T."/>
            <person name="Shenoy N."/>
            <person name="Sisk P."/>
            <person name="Stolte C."/>
            <person name="Sykes S."/>
            <person name="Yandava C."/>
            <person name="Wortman J."/>
            <person name="Nusbaum C."/>
            <person name="Birren B."/>
        </authorList>
    </citation>
    <scope>NUCLEOTIDE SEQUENCE</scope>
    <source>
        <strain evidence="1">ATCC 64411</strain>
    </source>
</reference>
<dbReference type="VEuPathDB" id="FungiDB:MAPG_06598"/>
<dbReference type="STRING" id="644358.A0A0C4E2G2"/>